<dbReference type="PANTHER" id="PTHR43022:SF1">
    <property type="entry name" value="PROTEIN SMF"/>
    <property type="match status" value="1"/>
</dbReference>
<accession>W0DQC9</accession>
<dbReference type="SUPFAM" id="SSF102405">
    <property type="entry name" value="MCP/YpsA-like"/>
    <property type="match status" value="1"/>
</dbReference>
<dbReference type="InterPro" id="IPR041614">
    <property type="entry name" value="DprA_WH"/>
</dbReference>
<evidence type="ECO:0000259" key="2">
    <source>
        <dbReference type="Pfam" id="PF02481"/>
    </source>
</evidence>
<protein>
    <submittedName>
        <fullName evidence="4">DNA-binding protein</fullName>
    </submittedName>
</protein>
<comment type="similarity">
    <text evidence="1">Belongs to the DprA/Smf family.</text>
</comment>
<dbReference type="PANTHER" id="PTHR43022">
    <property type="entry name" value="PROTEIN SMF"/>
    <property type="match status" value="1"/>
</dbReference>
<keyword evidence="5" id="KW-1185">Reference proteome</keyword>
<feature type="domain" description="Smf/DprA SLOG" evidence="2">
    <location>
        <begin position="94"/>
        <end position="303"/>
    </location>
</feature>
<dbReference type="Proteomes" id="UP000005289">
    <property type="component" value="Chromosome"/>
</dbReference>
<dbReference type="EMBL" id="CP007029">
    <property type="protein sequence ID" value="AHE99467.1"/>
    <property type="molecule type" value="Genomic_DNA"/>
</dbReference>
<keyword evidence="4" id="KW-0238">DNA-binding</keyword>
<dbReference type="InterPro" id="IPR036388">
    <property type="entry name" value="WH-like_DNA-bd_sf"/>
</dbReference>
<dbReference type="GO" id="GO:0009294">
    <property type="term" value="P:DNA-mediated transformation"/>
    <property type="evidence" value="ECO:0007669"/>
    <property type="project" value="InterPro"/>
</dbReference>
<dbReference type="InterPro" id="IPR003488">
    <property type="entry name" value="DprA"/>
</dbReference>
<dbReference type="KEGG" id="tti:THITH_15595"/>
<dbReference type="Pfam" id="PF02481">
    <property type="entry name" value="DNA_processg_A"/>
    <property type="match status" value="1"/>
</dbReference>
<reference evidence="4 5" key="1">
    <citation type="submission" date="2013-12" db="EMBL/GenBank/DDBJ databases">
        <authorList>
            <consortium name="DOE Joint Genome Institute"/>
            <person name="Muyzer G."/>
            <person name="Huntemann M."/>
            <person name="Han J."/>
            <person name="Chen A."/>
            <person name="Kyrpides N."/>
            <person name="Mavromatis K."/>
            <person name="Markowitz V."/>
            <person name="Palaniappan K."/>
            <person name="Ivanova N."/>
            <person name="Schaumberg A."/>
            <person name="Pati A."/>
            <person name="Liolios K."/>
            <person name="Nordberg H.P."/>
            <person name="Cantor M.N."/>
            <person name="Hua S.X."/>
            <person name="Woyke T."/>
        </authorList>
    </citation>
    <scope>NUCLEOTIDE SEQUENCE [LARGE SCALE GENOMIC DNA]</scope>
    <source>
        <strain evidence="4 5">ARh 1</strain>
    </source>
</reference>
<evidence type="ECO:0000259" key="3">
    <source>
        <dbReference type="Pfam" id="PF17782"/>
    </source>
</evidence>
<gene>
    <name evidence="4" type="ORF">THITH_15595</name>
</gene>
<proteinExistence type="inferred from homology"/>
<sequence>MKATRSATPEPATATSTDLRDWLALLHTPGLGPRRIARLLERFGDPATALQADARDWALADVPGGPCRGSDRDRLERGIETDLAWLNADPRHAIMTRQDPRYPPLLAELPDPPPALYLVGAPELLRKPQIAVVGARGATPQGLRNAERFATALAAAGLAVTSGLALGIDGAAHRGALAVENGRTVAVIATGPDRVYPPQHRRLAHRIADHGLLVSLWPVGTAPSPKHFPQRNRVISGLALGTLVVEAALRSGSLITARLAAEQGRAVYAIPGSILSPVSRGCHRLIRDGAQLVDSPDDILEDLADWLGVPADPPADTPPMPDGAALDPEQERVLGLMGFDPVSLDDLLQRTGLTVNTLSSMLVLLELNGRVAALSHGRYQRLDAGSPET</sequence>
<dbReference type="STRING" id="713585.THITH_15595"/>
<dbReference type="HOGENOM" id="CLU_029601_1_1_6"/>
<evidence type="ECO:0000256" key="1">
    <source>
        <dbReference type="ARBA" id="ARBA00006525"/>
    </source>
</evidence>
<dbReference type="GO" id="GO:0003677">
    <property type="term" value="F:DNA binding"/>
    <property type="evidence" value="ECO:0007669"/>
    <property type="project" value="UniProtKB-KW"/>
</dbReference>
<evidence type="ECO:0000313" key="4">
    <source>
        <dbReference type="EMBL" id="AHE99467.1"/>
    </source>
</evidence>
<feature type="domain" description="DprA winged helix" evidence="3">
    <location>
        <begin position="318"/>
        <end position="375"/>
    </location>
</feature>
<dbReference type="Gene3D" id="1.10.10.10">
    <property type="entry name" value="Winged helix-like DNA-binding domain superfamily/Winged helix DNA-binding domain"/>
    <property type="match status" value="1"/>
</dbReference>
<dbReference type="Gene3D" id="3.40.50.450">
    <property type="match status" value="1"/>
</dbReference>
<name>W0DQC9_9GAMM</name>
<evidence type="ECO:0000313" key="5">
    <source>
        <dbReference type="Proteomes" id="UP000005289"/>
    </source>
</evidence>
<dbReference type="AlphaFoldDB" id="W0DQC9"/>
<dbReference type="InterPro" id="IPR057666">
    <property type="entry name" value="DrpA_SLOG"/>
</dbReference>
<dbReference type="RefSeq" id="WP_006746969.1">
    <property type="nucleotide sequence ID" value="NZ_CP007029.1"/>
</dbReference>
<dbReference type="Pfam" id="PF17782">
    <property type="entry name" value="WHD_DprA"/>
    <property type="match status" value="1"/>
</dbReference>
<organism evidence="4 5">
    <name type="scientific">Thioalkalivibrio paradoxus ARh 1</name>
    <dbReference type="NCBI Taxonomy" id="713585"/>
    <lineage>
        <taxon>Bacteria</taxon>
        <taxon>Pseudomonadati</taxon>
        <taxon>Pseudomonadota</taxon>
        <taxon>Gammaproteobacteria</taxon>
        <taxon>Chromatiales</taxon>
        <taxon>Ectothiorhodospiraceae</taxon>
        <taxon>Thioalkalivibrio</taxon>
    </lineage>
</organism>
<dbReference type="NCBIfam" id="TIGR00732">
    <property type="entry name" value="dprA"/>
    <property type="match status" value="1"/>
</dbReference>